<proteinExistence type="predicted"/>
<dbReference type="eggNOG" id="COG1598">
    <property type="taxonomic scope" value="Bacteria"/>
</dbReference>
<organism evidence="1 2">
    <name type="scientific">Hoylesella oralis ATCC 33269</name>
    <dbReference type="NCBI Taxonomy" id="873533"/>
    <lineage>
        <taxon>Bacteria</taxon>
        <taxon>Pseudomonadati</taxon>
        <taxon>Bacteroidota</taxon>
        <taxon>Bacteroidia</taxon>
        <taxon>Bacteroidales</taxon>
        <taxon>Prevotellaceae</taxon>
        <taxon>Hoylesella</taxon>
    </lineage>
</organism>
<dbReference type="Gene3D" id="3.30.160.250">
    <property type="match status" value="1"/>
</dbReference>
<dbReference type="SUPFAM" id="SSF143100">
    <property type="entry name" value="TTHA1013/TTHA0281-like"/>
    <property type="match status" value="1"/>
</dbReference>
<dbReference type="Proteomes" id="UP000005580">
    <property type="component" value="Unassembled WGS sequence"/>
</dbReference>
<evidence type="ECO:0000313" key="1">
    <source>
        <dbReference type="EMBL" id="EFZ36695.1"/>
    </source>
</evidence>
<dbReference type="InterPro" id="IPR035069">
    <property type="entry name" value="TTHA1013/TTHA0281-like"/>
</dbReference>
<accession>E7RR07</accession>
<gene>
    <name evidence="1" type="ORF">HMPREF0663_11608</name>
</gene>
<dbReference type="RefSeq" id="WP_004369763.1">
    <property type="nucleotide sequence ID" value="NZ_GL833119.1"/>
</dbReference>
<name>E7RR07_9BACT</name>
<comment type="caution">
    <text evidence="1">The sequence shown here is derived from an EMBL/GenBank/DDBJ whole genome shotgun (WGS) entry which is preliminary data.</text>
</comment>
<dbReference type="AlphaFoldDB" id="E7RR07"/>
<dbReference type="STRING" id="28134.SAMN05444288_1253"/>
<evidence type="ECO:0008006" key="3">
    <source>
        <dbReference type="Google" id="ProtNLM"/>
    </source>
</evidence>
<dbReference type="HOGENOM" id="CLU_147994_0_0_10"/>
<keyword evidence="2" id="KW-1185">Reference proteome</keyword>
<dbReference type="EMBL" id="AEPE02000005">
    <property type="protein sequence ID" value="EFZ36695.1"/>
    <property type="molecule type" value="Genomic_DNA"/>
</dbReference>
<evidence type="ECO:0000313" key="2">
    <source>
        <dbReference type="Proteomes" id="UP000005580"/>
    </source>
</evidence>
<protein>
    <recommendedName>
        <fullName evidence="3">Toxin-antitoxin system, antitoxin component, HicB family</fullName>
    </recommendedName>
</protein>
<sequence length="136" mass="15384">MEQIRVDIEWYDHNFGACLGDNVPGAVALTAKTYDELMKEIPETLRFHVEGMIADGDDVPAWLRDGEYEFDYHLDTAALIRSCEQYASLAAISRASGVNERQLSHYANGIKKPRPQQRKRIVEGLHEIGRKLIAVV</sequence>
<reference evidence="1" key="1">
    <citation type="submission" date="2011-01" db="EMBL/GenBank/DDBJ databases">
        <authorList>
            <person name="Muzny D."/>
            <person name="Qin X."/>
            <person name="Buhay C."/>
            <person name="Dugan-Rocha S."/>
            <person name="Ding Y."/>
            <person name="Chen G."/>
            <person name="Hawes A."/>
            <person name="Holder M."/>
            <person name="Jhangiani S."/>
            <person name="Johnson A."/>
            <person name="Khan Z."/>
            <person name="Li Z."/>
            <person name="Liu W."/>
            <person name="Liu X."/>
            <person name="Perez L."/>
            <person name="Shen H."/>
            <person name="Wang Q."/>
            <person name="Watt J."/>
            <person name="Xi L."/>
            <person name="Xin Y."/>
            <person name="Zhou J."/>
            <person name="Deng J."/>
            <person name="Jiang H."/>
            <person name="Liu Y."/>
            <person name="Qu J."/>
            <person name="Song X.-Z."/>
            <person name="Zhang L."/>
            <person name="Villasana D."/>
            <person name="Johnson A."/>
            <person name="Liu J."/>
            <person name="Liyanage D."/>
            <person name="Lorensuhewa L."/>
            <person name="Robinson T."/>
            <person name="Song A."/>
            <person name="Song B.-B."/>
            <person name="Dinh H."/>
            <person name="Thornton R."/>
            <person name="Coyle M."/>
            <person name="Francisco L."/>
            <person name="Jackson L."/>
            <person name="Javaid M."/>
            <person name="Korchina V."/>
            <person name="Kovar C."/>
            <person name="Mata R."/>
            <person name="Mathew T."/>
            <person name="Ngo R."/>
            <person name="Nguyen L."/>
            <person name="Nguyen N."/>
            <person name="Okwuonu G."/>
            <person name="Ongeri F."/>
            <person name="Pham C."/>
            <person name="Simmons D."/>
            <person name="Wilczek-Boney K."/>
            <person name="Hale W."/>
            <person name="Jakkamsetti A."/>
            <person name="Pham P."/>
            <person name="Ruth R."/>
            <person name="San Lucas F."/>
            <person name="Warren J."/>
            <person name="Zhang J."/>
            <person name="Zhao Z."/>
            <person name="Zhou C."/>
            <person name="Zhu D."/>
            <person name="Lee S."/>
            <person name="Bess C."/>
            <person name="Blankenburg K."/>
            <person name="Forbes L."/>
            <person name="Fu Q."/>
            <person name="Gubbala S."/>
            <person name="Hirani K."/>
            <person name="Jayaseelan J.C."/>
            <person name="Lara F."/>
            <person name="Munidasa M."/>
            <person name="Palculict T."/>
            <person name="Patil S."/>
            <person name="Pu L.-L."/>
            <person name="Saada N."/>
            <person name="Tang L."/>
            <person name="Weissenberger G."/>
            <person name="Zhu Y."/>
            <person name="Hemphill L."/>
            <person name="Shang Y."/>
            <person name="Youmans B."/>
            <person name="Ayvaz T."/>
            <person name="Ross M."/>
            <person name="Santibanez J."/>
            <person name="Aqrawi P."/>
            <person name="Gross S."/>
            <person name="Joshi V."/>
            <person name="Fowler G."/>
            <person name="Nazareth L."/>
            <person name="Reid J."/>
            <person name="Worley K."/>
            <person name="Petrosino J."/>
            <person name="Highlander S."/>
            <person name="Gibbs R."/>
        </authorList>
    </citation>
    <scope>NUCLEOTIDE SEQUENCE [LARGE SCALE GENOMIC DNA]</scope>
    <source>
        <strain evidence="1">ATCC 33269</strain>
    </source>
</reference>